<keyword evidence="2" id="KW-1185">Reference proteome</keyword>
<dbReference type="EMBL" id="LXQA011075188">
    <property type="protein sequence ID" value="MCI83775.1"/>
    <property type="molecule type" value="Genomic_DNA"/>
</dbReference>
<evidence type="ECO:0000313" key="1">
    <source>
        <dbReference type="EMBL" id="MCI83775.1"/>
    </source>
</evidence>
<comment type="caution">
    <text evidence="1">The sequence shown here is derived from an EMBL/GenBank/DDBJ whole genome shotgun (WGS) entry which is preliminary data.</text>
</comment>
<evidence type="ECO:0000313" key="2">
    <source>
        <dbReference type="Proteomes" id="UP000265520"/>
    </source>
</evidence>
<protein>
    <submittedName>
        <fullName evidence="1">Uncharacterized protein</fullName>
    </submittedName>
</protein>
<sequence>MYRDGVISRGEAATENHH</sequence>
<name>A0A392VA91_9FABA</name>
<reference evidence="1 2" key="1">
    <citation type="journal article" date="2018" name="Front. Plant Sci.">
        <title>Red Clover (Trifolium pratense) and Zigzag Clover (T. medium) - A Picture of Genomic Similarities and Differences.</title>
        <authorList>
            <person name="Dluhosova J."/>
            <person name="Istvanek J."/>
            <person name="Nedelnik J."/>
            <person name="Repkova J."/>
        </authorList>
    </citation>
    <scope>NUCLEOTIDE SEQUENCE [LARGE SCALE GENOMIC DNA]</scope>
    <source>
        <strain evidence="2">cv. 10/8</strain>
        <tissue evidence="1">Leaf</tissue>
    </source>
</reference>
<dbReference type="Proteomes" id="UP000265520">
    <property type="component" value="Unassembled WGS sequence"/>
</dbReference>
<organism evidence="1 2">
    <name type="scientific">Trifolium medium</name>
    <dbReference type="NCBI Taxonomy" id="97028"/>
    <lineage>
        <taxon>Eukaryota</taxon>
        <taxon>Viridiplantae</taxon>
        <taxon>Streptophyta</taxon>
        <taxon>Embryophyta</taxon>
        <taxon>Tracheophyta</taxon>
        <taxon>Spermatophyta</taxon>
        <taxon>Magnoliopsida</taxon>
        <taxon>eudicotyledons</taxon>
        <taxon>Gunneridae</taxon>
        <taxon>Pentapetalae</taxon>
        <taxon>rosids</taxon>
        <taxon>fabids</taxon>
        <taxon>Fabales</taxon>
        <taxon>Fabaceae</taxon>
        <taxon>Papilionoideae</taxon>
        <taxon>50 kb inversion clade</taxon>
        <taxon>NPAAA clade</taxon>
        <taxon>Hologalegina</taxon>
        <taxon>IRL clade</taxon>
        <taxon>Trifolieae</taxon>
        <taxon>Trifolium</taxon>
    </lineage>
</organism>
<dbReference type="AlphaFoldDB" id="A0A392VA91"/>
<accession>A0A392VA91</accession>
<proteinExistence type="predicted"/>
<feature type="non-terminal residue" evidence="1">
    <location>
        <position position="18"/>
    </location>
</feature>